<dbReference type="OrthoDB" id="596403at2"/>
<dbReference type="InterPro" id="IPR052894">
    <property type="entry name" value="AsmA-related"/>
</dbReference>
<dbReference type="RefSeq" id="WP_141613932.1">
    <property type="nucleotide sequence ID" value="NZ_CP041253.1"/>
</dbReference>
<dbReference type="KEGG" id="echi:FKX85_06360"/>
<protein>
    <submittedName>
        <fullName evidence="2">Uncharacterized protein</fullName>
    </submittedName>
</protein>
<name>A0A514CFU2_9BACT</name>
<dbReference type="Proteomes" id="UP000316614">
    <property type="component" value="Chromosome"/>
</dbReference>
<sequence length="998" mass="109845">MKKTLIIILSVFAFLLVVLIATPFIFKDKIVERIDKEIANAVDAQVYYDVDQIGLSVLKRFPNISATVNEFGVRGNAPFEGDTLAHINNFQIDFNLMSVIFGDYPELTGLHLKGGSIYVKVLEDGTANYDIAKDTGEPTVPEEPSNFKLGIDLMEIEDVNFVYDDRQLKYFMALEDFDMEGYGDFTTDVYGLDGKIQTNIVRMDFEEVNYLTNKVFTADTEIQVDMNQMKFTFGEGQFGLNEFLFGIDGFLAMPSEDIEFDLTFEGRENTFKSVLSLVPGVYTESFDGIKTSGTMDFGGYFKGTYSETQFPAFDIGLKVTDGMFQYPDLPKPVSNINVDMSVKNETNNLDNTQVNIPAFNLNFGSNPVSGRLLLENLVTYDIDGALKGKLNLEELTSIFPIEGMELKGILDVDAAAKGRYDSVAKIIPAIDAKMTLTNGYVKSEEYPAPIEELNVHTIIVNNSGKMNDFLVDLSKFGFKLEGEEVNGNMAIRDLEELNWDGSIHGSVDLGKISKIFPMEEVIMDGKVKADIDTKGSYADVEAERYNRLDTRGQVSLTDFYYTDKDLPQGVRIHEATGDFSPQAINLTSFDARLGESPVKANGSLANYIAYVFEENEVLSGKLNISSTKFNINEWMTESESTTADTTELQLIELPQNIDFTMNVQADEVLYDDLVFSDAKGTMTLKNGILTFKDAGMRTLGGQLTLNGAYNTQDIKDPKFNMDFNVIAMSIQEAFKYFNTVKAFVPIAQHLDGDFTTNFSLSGNLGQDMMPVLSSLDGSGLIKVAQAALQNSQIVNGITSLTKLKNGNTINLKDINLQAAIKDGMLEVQPFNVKLWDYEAKIQGSTGFDGSVNYLINMQVPAGKLGSQANNLLAGIAGTEATGDTKIPVAINLGGTYSSPKVSLAGGDSMEAMLTNALKSRASAEGKKLQDQAQEQFKAHEDSAKQEMKAKAEAAQDSAKKELNKKVEEAQNKAADEVKDALKGLFGKSKSKTDTTKNN</sequence>
<dbReference type="EMBL" id="CP041253">
    <property type="protein sequence ID" value="QDH78678.1"/>
    <property type="molecule type" value="Genomic_DNA"/>
</dbReference>
<evidence type="ECO:0000256" key="1">
    <source>
        <dbReference type="SAM" id="MobiDB-lite"/>
    </source>
</evidence>
<evidence type="ECO:0000313" key="2">
    <source>
        <dbReference type="EMBL" id="QDH78678.1"/>
    </source>
</evidence>
<dbReference type="AlphaFoldDB" id="A0A514CFU2"/>
<dbReference type="GO" id="GO:0090313">
    <property type="term" value="P:regulation of protein targeting to membrane"/>
    <property type="evidence" value="ECO:0007669"/>
    <property type="project" value="TreeGrafter"/>
</dbReference>
<organism evidence="2 3">
    <name type="scientific">Echinicola soli</name>
    <dbReference type="NCBI Taxonomy" id="2591634"/>
    <lineage>
        <taxon>Bacteria</taxon>
        <taxon>Pseudomonadati</taxon>
        <taxon>Bacteroidota</taxon>
        <taxon>Cytophagia</taxon>
        <taxon>Cytophagales</taxon>
        <taxon>Cyclobacteriaceae</taxon>
        <taxon>Echinicola</taxon>
    </lineage>
</organism>
<accession>A0A514CFU2</accession>
<dbReference type="GO" id="GO:0005886">
    <property type="term" value="C:plasma membrane"/>
    <property type="evidence" value="ECO:0007669"/>
    <property type="project" value="TreeGrafter"/>
</dbReference>
<feature type="region of interest" description="Disordered" evidence="1">
    <location>
        <begin position="922"/>
        <end position="998"/>
    </location>
</feature>
<evidence type="ECO:0000313" key="3">
    <source>
        <dbReference type="Proteomes" id="UP000316614"/>
    </source>
</evidence>
<gene>
    <name evidence="2" type="ORF">FKX85_06360</name>
</gene>
<dbReference type="PANTHER" id="PTHR30441">
    <property type="entry name" value="DUF748 DOMAIN-CONTAINING PROTEIN"/>
    <property type="match status" value="1"/>
</dbReference>
<dbReference type="PANTHER" id="PTHR30441:SF8">
    <property type="entry name" value="DUF748 DOMAIN-CONTAINING PROTEIN"/>
    <property type="match status" value="1"/>
</dbReference>
<reference evidence="2 3" key="1">
    <citation type="submission" date="2019-06" db="EMBL/GenBank/DDBJ databases">
        <title>Echinicola alkalisoli sp. nov. isolated from saline soil.</title>
        <authorList>
            <person name="Sun J.-Q."/>
            <person name="Xu L."/>
        </authorList>
    </citation>
    <scope>NUCLEOTIDE SEQUENCE [LARGE SCALE GENOMIC DNA]</scope>
    <source>
        <strain evidence="2 3">LN3S3</strain>
    </source>
</reference>
<keyword evidence="3" id="KW-1185">Reference proteome</keyword>
<feature type="compositionally biased region" description="Basic and acidic residues" evidence="1">
    <location>
        <begin position="936"/>
        <end position="981"/>
    </location>
</feature>
<proteinExistence type="predicted"/>